<gene>
    <name evidence="2" type="ORF">HMPREF0548_1560</name>
</gene>
<dbReference type="PATRIC" id="fig|525365.8.peg.1879"/>
<sequence length="84" mass="9784">MLKLSYLPLLIFVIAIIMYIVYSKRLGKVMFLNPTGYVLMLTFFLVYYWAGGIIDISQNFTWIQIMVSLCICANVQDLYKSLKD</sequence>
<feature type="transmembrane region" description="Helical" evidence="1">
    <location>
        <begin position="29"/>
        <end position="50"/>
    </location>
</feature>
<name>C2EPG4_9LACO</name>
<comment type="caution">
    <text evidence="2">The sequence shown here is derived from an EMBL/GenBank/DDBJ whole genome shotgun (WGS) entry which is preliminary data.</text>
</comment>
<keyword evidence="1" id="KW-0472">Membrane</keyword>
<accession>C2EPG4</accession>
<dbReference type="Proteomes" id="UP000005583">
    <property type="component" value="Unassembled WGS sequence"/>
</dbReference>
<dbReference type="RefSeq" id="WP_007126055.1">
    <property type="nucleotide sequence ID" value="NZ_AZFO01000006.1"/>
</dbReference>
<dbReference type="AlphaFoldDB" id="C2EPG4"/>
<proteinExistence type="predicted"/>
<organism evidence="2 3">
    <name type="scientific">Lactobacillus ultunensis DSM 16047</name>
    <dbReference type="NCBI Taxonomy" id="525365"/>
    <lineage>
        <taxon>Bacteria</taxon>
        <taxon>Bacillati</taxon>
        <taxon>Bacillota</taxon>
        <taxon>Bacilli</taxon>
        <taxon>Lactobacillales</taxon>
        <taxon>Lactobacillaceae</taxon>
        <taxon>Lactobacillus</taxon>
    </lineage>
</organism>
<dbReference type="STRING" id="525365.HMPREF0548_1560"/>
<keyword evidence="3" id="KW-1185">Reference proteome</keyword>
<keyword evidence="1" id="KW-0812">Transmembrane</keyword>
<dbReference type="HOGENOM" id="CLU_2523425_0_0_9"/>
<keyword evidence="1" id="KW-1133">Transmembrane helix</keyword>
<evidence type="ECO:0008006" key="4">
    <source>
        <dbReference type="Google" id="ProtNLM"/>
    </source>
</evidence>
<protein>
    <recommendedName>
        <fullName evidence="4">Holin</fullName>
    </recommendedName>
</protein>
<dbReference type="EMBL" id="ACGU01000070">
    <property type="protein sequence ID" value="EEJ71540.1"/>
    <property type="molecule type" value="Genomic_DNA"/>
</dbReference>
<evidence type="ECO:0000256" key="1">
    <source>
        <dbReference type="SAM" id="Phobius"/>
    </source>
</evidence>
<evidence type="ECO:0000313" key="2">
    <source>
        <dbReference type="EMBL" id="EEJ71540.1"/>
    </source>
</evidence>
<feature type="transmembrane region" description="Helical" evidence="1">
    <location>
        <begin position="6"/>
        <end position="22"/>
    </location>
</feature>
<evidence type="ECO:0000313" key="3">
    <source>
        <dbReference type="Proteomes" id="UP000005583"/>
    </source>
</evidence>
<reference evidence="2 3" key="1">
    <citation type="submission" date="2009-01" db="EMBL/GenBank/DDBJ databases">
        <authorList>
            <person name="Qin X."/>
            <person name="Bachman B."/>
            <person name="Battles P."/>
            <person name="Bell A."/>
            <person name="Bess C."/>
            <person name="Bickham C."/>
            <person name="Chaboub L."/>
            <person name="Chen D."/>
            <person name="Coyle M."/>
            <person name="Deiros D.R."/>
            <person name="Dinh H."/>
            <person name="Forbes L."/>
            <person name="Fowler G."/>
            <person name="Francisco L."/>
            <person name="Fu Q."/>
            <person name="Gubbala S."/>
            <person name="Hale W."/>
            <person name="Han Y."/>
            <person name="Hemphill L."/>
            <person name="Highlander S.K."/>
            <person name="Hirani K."/>
            <person name="Hogues M."/>
            <person name="Jackson L."/>
            <person name="Jakkamsetti A."/>
            <person name="Javaid M."/>
            <person name="Jiang H."/>
            <person name="Korchina V."/>
            <person name="Kovar C."/>
            <person name="Lara F."/>
            <person name="Lee S."/>
            <person name="Mata R."/>
            <person name="Mathew T."/>
            <person name="Moen C."/>
            <person name="Morales K."/>
            <person name="Munidasa M."/>
            <person name="Nazareth L."/>
            <person name="Ngo R."/>
            <person name="Nguyen L."/>
            <person name="Okwuonu G."/>
            <person name="Ongeri F."/>
            <person name="Patil S."/>
            <person name="Petrosino J."/>
            <person name="Pham C."/>
            <person name="Pham P."/>
            <person name="Pu L.-L."/>
            <person name="Puazo M."/>
            <person name="Raj R."/>
            <person name="Reid J."/>
            <person name="Rouhana J."/>
            <person name="Saada N."/>
            <person name="Shang Y."/>
            <person name="Simmons D."/>
            <person name="Thornton R."/>
            <person name="Warren J."/>
            <person name="Weissenberger G."/>
            <person name="Zhang J."/>
            <person name="Zhang L."/>
            <person name="Zhou C."/>
            <person name="Zhu D."/>
            <person name="Muzny D."/>
            <person name="Worley K."/>
            <person name="Gibbs R."/>
        </authorList>
    </citation>
    <scope>NUCLEOTIDE SEQUENCE [LARGE SCALE GENOMIC DNA]</scope>
    <source>
        <strain evidence="2 3">DSM 16047</strain>
    </source>
</reference>